<evidence type="ECO:0000313" key="2">
    <source>
        <dbReference type="Proteomes" id="UP000007841"/>
    </source>
</evidence>
<reference evidence="1 2" key="1">
    <citation type="journal article" date="2012" name="J. Bacteriol.">
        <title>Complete genome sequence of Klebsiella pneumoniae subsp. pneumoniae HS11286, a multidrug-resistant strain isolated from human sputum.</title>
        <authorList>
            <person name="Liu P."/>
            <person name="Li P."/>
            <person name="Jiang X."/>
            <person name="Bi D."/>
            <person name="Xie Y."/>
            <person name="Tai C."/>
            <person name="Deng Z."/>
            <person name="Rajakumar K."/>
            <person name="Ou H.Y."/>
        </authorList>
    </citation>
    <scope>NUCLEOTIDE SEQUENCE [LARGE SCALE GENOMIC DNA]</scope>
    <source>
        <strain evidence="1 2">HS11286</strain>
    </source>
</reference>
<dbReference type="RefSeq" id="WP_004217110.1">
    <property type="nucleotide sequence ID" value="NC_016845.1"/>
</dbReference>
<dbReference type="PATRIC" id="fig|1125630.4.peg.4018"/>
<dbReference type="HOGENOM" id="CLU_216847_0_0_6"/>
<dbReference type="STRING" id="1125630.KPHS_41160"/>
<proteinExistence type="predicted"/>
<keyword evidence="2" id="KW-1185">Reference proteome</keyword>
<dbReference type="AlphaFoldDB" id="A0A0H3H1W4"/>
<dbReference type="KEGG" id="kpm:KPHS_41160"/>
<dbReference type="RefSeq" id="YP_005228416.1">
    <property type="nucleotide sequence ID" value="NC_016845.1"/>
</dbReference>
<dbReference type="GeneID" id="11849164"/>
<dbReference type="EMBL" id="CP003200">
    <property type="protein sequence ID" value="AEW62814.1"/>
    <property type="molecule type" value="Genomic_DNA"/>
</dbReference>
<evidence type="ECO:0000313" key="1">
    <source>
        <dbReference type="EMBL" id="AEW62814.1"/>
    </source>
</evidence>
<organism evidence="1 2">
    <name type="scientific">Klebsiella pneumoniae subsp. pneumoniae (strain HS11286)</name>
    <dbReference type="NCBI Taxonomy" id="1125630"/>
    <lineage>
        <taxon>Bacteria</taxon>
        <taxon>Pseudomonadati</taxon>
        <taxon>Pseudomonadota</taxon>
        <taxon>Gammaproteobacteria</taxon>
        <taxon>Enterobacterales</taxon>
        <taxon>Enterobacteriaceae</taxon>
        <taxon>Klebsiella/Raoultella group</taxon>
        <taxon>Klebsiella</taxon>
        <taxon>Klebsiella pneumoniae complex</taxon>
    </lineage>
</organism>
<protein>
    <submittedName>
        <fullName evidence="1">Uncharacterized protein</fullName>
    </submittedName>
</protein>
<name>A0A0H3H1W4_KLEPH</name>
<accession>A0A0H3H1W4</accession>
<dbReference type="Proteomes" id="UP000007841">
    <property type="component" value="Chromosome"/>
</dbReference>
<gene>
    <name evidence="1" type="ordered locus">KPHS_41160</name>
</gene>
<sequence length="47" mass="5766">MPLHCHFDNTHCHIDYFNHCHFDNNQNQKKLKTDNYQLIKKLARNLI</sequence>